<keyword evidence="4" id="KW-1185">Reference proteome</keyword>
<feature type="compositionally biased region" description="Basic residues" evidence="1">
    <location>
        <begin position="72"/>
        <end position="81"/>
    </location>
</feature>
<evidence type="ECO:0000256" key="1">
    <source>
        <dbReference type="SAM" id="MobiDB-lite"/>
    </source>
</evidence>
<dbReference type="NCBIfam" id="NF041554">
    <property type="entry name" value="SA1362_fam"/>
    <property type="match status" value="1"/>
</dbReference>
<keyword evidence="2" id="KW-1133">Transmembrane helix</keyword>
<dbReference type="Proteomes" id="UP001139179">
    <property type="component" value="Unassembled WGS sequence"/>
</dbReference>
<evidence type="ECO:0000313" key="3">
    <source>
        <dbReference type="EMBL" id="MCM3715260.1"/>
    </source>
</evidence>
<reference evidence="3" key="1">
    <citation type="submission" date="2022-05" db="EMBL/GenBank/DDBJ databases">
        <title>Comparative Genomics of Spacecraft Associated Microbes.</title>
        <authorList>
            <person name="Tran M.T."/>
            <person name="Wright A."/>
            <person name="Seuylemezian A."/>
            <person name="Eisen J."/>
            <person name="Coil D."/>
        </authorList>
    </citation>
    <scope>NUCLEOTIDE SEQUENCE</scope>
    <source>
        <strain evidence="3">214.1.1</strain>
    </source>
</reference>
<accession>A0A9X2DSB6</accession>
<gene>
    <name evidence="3" type="ORF">M3202_14320</name>
</gene>
<dbReference type="AlphaFoldDB" id="A0A9X2DSB6"/>
<evidence type="ECO:0000256" key="2">
    <source>
        <dbReference type="SAM" id="Phobius"/>
    </source>
</evidence>
<organism evidence="3 4">
    <name type="scientific">Halalkalibacter oceani</name>
    <dbReference type="NCBI Taxonomy" id="1653776"/>
    <lineage>
        <taxon>Bacteria</taxon>
        <taxon>Bacillati</taxon>
        <taxon>Bacillota</taxon>
        <taxon>Bacilli</taxon>
        <taxon>Bacillales</taxon>
        <taxon>Bacillaceae</taxon>
        <taxon>Halalkalibacter</taxon>
    </lineage>
</organism>
<feature type="region of interest" description="Disordered" evidence="1">
    <location>
        <begin position="63"/>
        <end position="90"/>
    </location>
</feature>
<keyword evidence="2" id="KW-0472">Membrane</keyword>
<dbReference type="InterPro" id="IPR048110">
    <property type="entry name" value="SA1362/YqhP-like"/>
</dbReference>
<name>A0A9X2DSB6_9BACI</name>
<proteinExistence type="predicted"/>
<dbReference type="RefSeq" id="WP_251224013.1">
    <property type="nucleotide sequence ID" value="NZ_JAMBOL010000013.1"/>
</dbReference>
<dbReference type="EMBL" id="JAMBOL010000013">
    <property type="protein sequence ID" value="MCM3715260.1"/>
    <property type="molecule type" value="Genomic_DNA"/>
</dbReference>
<comment type="caution">
    <text evidence="3">The sequence shown here is derived from an EMBL/GenBank/DDBJ whole genome shotgun (WGS) entry which is preliminary data.</text>
</comment>
<feature type="transmembrane region" description="Helical" evidence="2">
    <location>
        <begin position="7"/>
        <end position="25"/>
    </location>
</feature>
<keyword evidence="2" id="KW-0812">Transmembrane</keyword>
<evidence type="ECO:0000313" key="4">
    <source>
        <dbReference type="Proteomes" id="UP001139179"/>
    </source>
</evidence>
<feature type="transmembrane region" description="Helical" evidence="2">
    <location>
        <begin position="31"/>
        <end position="53"/>
    </location>
</feature>
<sequence>MRSFMKYIIPVVFLFALIGLGYQLIFNAAGFLVNLLVIAGFAGLLFLVIRWVMARRYGTSLFPSRTGPTRAQLRKAKRTSSKKAESAPPSFLARGKTLRASKSKPARLAKHRTANPHLTVIEGKKNKKKNRALF</sequence>
<protein>
    <submittedName>
        <fullName evidence="3">Uncharacterized protein</fullName>
    </submittedName>
</protein>